<gene>
    <name evidence="2" type="ORF">CDAR_37051</name>
</gene>
<dbReference type="EMBL" id="BPLQ01009914">
    <property type="protein sequence ID" value="GIY47291.1"/>
    <property type="molecule type" value="Genomic_DNA"/>
</dbReference>
<evidence type="ECO:0000313" key="2">
    <source>
        <dbReference type="EMBL" id="GIY47291.1"/>
    </source>
</evidence>
<name>A0AAV4TPD5_9ARAC</name>
<organism evidence="2 3">
    <name type="scientific">Caerostris darwini</name>
    <dbReference type="NCBI Taxonomy" id="1538125"/>
    <lineage>
        <taxon>Eukaryota</taxon>
        <taxon>Metazoa</taxon>
        <taxon>Ecdysozoa</taxon>
        <taxon>Arthropoda</taxon>
        <taxon>Chelicerata</taxon>
        <taxon>Arachnida</taxon>
        <taxon>Araneae</taxon>
        <taxon>Araneomorphae</taxon>
        <taxon>Entelegynae</taxon>
        <taxon>Araneoidea</taxon>
        <taxon>Araneidae</taxon>
        <taxon>Caerostris</taxon>
    </lineage>
</organism>
<accession>A0AAV4TPD5</accession>
<proteinExistence type="predicted"/>
<reference evidence="2 3" key="1">
    <citation type="submission" date="2021-06" db="EMBL/GenBank/DDBJ databases">
        <title>Caerostris darwini draft genome.</title>
        <authorList>
            <person name="Kono N."/>
            <person name="Arakawa K."/>
        </authorList>
    </citation>
    <scope>NUCLEOTIDE SEQUENCE [LARGE SCALE GENOMIC DNA]</scope>
</reference>
<evidence type="ECO:0000256" key="1">
    <source>
        <dbReference type="SAM" id="MobiDB-lite"/>
    </source>
</evidence>
<protein>
    <submittedName>
        <fullName evidence="2">Uncharacterized protein</fullName>
    </submittedName>
</protein>
<dbReference type="AlphaFoldDB" id="A0AAV4TPD5"/>
<dbReference type="Proteomes" id="UP001054837">
    <property type="component" value="Unassembled WGS sequence"/>
</dbReference>
<comment type="caution">
    <text evidence="2">The sequence shown here is derived from an EMBL/GenBank/DDBJ whole genome shotgun (WGS) entry which is preliminary data.</text>
</comment>
<evidence type="ECO:0000313" key="3">
    <source>
        <dbReference type="Proteomes" id="UP001054837"/>
    </source>
</evidence>
<keyword evidence="3" id="KW-1185">Reference proteome</keyword>
<sequence>MASYSGLRKDKRPLNDNLKNGAHHIKETKRQKLWKVVTASVLKFVKSSTLTSSMEEDIAVLSQSESEVNKRP</sequence>
<feature type="region of interest" description="Disordered" evidence="1">
    <location>
        <begin position="1"/>
        <end position="25"/>
    </location>
</feature>